<name>A0AAV7LDU4_PLEWA</name>
<reference evidence="1" key="1">
    <citation type="journal article" date="2022" name="bioRxiv">
        <title>Sequencing and chromosome-scale assembly of the giantPleurodeles waltlgenome.</title>
        <authorList>
            <person name="Brown T."/>
            <person name="Elewa A."/>
            <person name="Iarovenko S."/>
            <person name="Subramanian E."/>
            <person name="Araus A.J."/>
            <person name="Petzold A."/>
            <person name="Susuki M."/>
            <person name="Suzuki K.-i.T."/>
            <person name="Hayashi T."/>
            <person name="Toyoda A."/>
            <person name="Oliveira C."/>
            <person name="Osipova E."/>
            <person name="Leigh N.D."/>
            <person name="Simon A."/>
            <person name="Yun M.H."/>
        </authorList>
    </citation>
    <scope>NUCLEOTIDE SEQUENCE</scope>
    <source>
        <strain evidence="1">20211129_DDA</strain>
        <tissue evidence="1">Liver</tissue>
    </source>
</reference>
<evidence type="ECO:0000313" key="2">
    <source>
        <dbReference type="Proteomes" id="UP001066276"/>
    </source>
</evidence>
<gene>
    <name evidence="1" type="ORF">NDU88_002305</name>
</gene>
<sequence length="95" mass="10401">MEVVDVVLAGVSGDATGREVDEEEEGDTVEAVDVGCVYFERGGMQCQWFTAIECPQQWFVGHNAVGVVLLVLRSGFWYRQFITDLRAGGLVCLAV</sequence>
<evidence type="ECO:0000313" key="1">
    <source>
        <dbReference type="EMBL" id="KAJ1089154.1"/>
    </source>
</evidence>
<dbReference type="AlphaFoldDB" id="A0AAV7LDU4"/>
<organism evidence="1 2">
    <name type="scientific">Pleurodeles waltl</name>
    <name type="common">Iberian ribbed newt</name>
    <dbReference type="NCBI Taxonomy" id="8319"/>
    <lineage>
        <taxon>Eukaryota</taxon>
        <taxon>Metazoa</taxon>
        <taxon>Chordata</taxon>
        <taxon>Craniata</taxon>
        <taxon>Vertebrata</taxon>
        <taxon>Euteleostomi</taxon>
        <taxon>Amphibia</taxon>
        <taxon>Batrachia</taxon>
        <taxon>Caudata</taxon>
        <taxon>Salamandroidea</taxon>
        <taxon>Salamandridae</taxon>
        <taxon>Pleurodelinae</taxon>
        <taxon>Pleurodeles</taxon>
    </lineage>
</organism>
<dbReference type="Proteomes" id="UP001066276">
    <property type="component" value="Chromosome 11"/>
</dbReference>
<protein>
    <submittedName>
        <fullName evidence="1">Uncharacterized protein</fullName>
    </submittedName>
</protein>
<comment type="caution">
    <text evidence="1">The sequence shown here is derived from an EMBL/GenBank/DDBJ whole genome shotgun (WGS) entry which is preliminary data.</text>
</comment>
<keyword evidence="2" id="KW-1185">Reference proteome</keyword>
<accession>A0AAV7LDU4</accession>
<dbReference type="EMBL" id="JANPWB010000015">
    <property type="protein sequence ID" value="KAJ1089154.1"/>
    <property type="molecule type" value="Genomic_DNA"/>
</dbReference>
<proteinExistence type="predicted"/>